<keyword evidence="3" id="KW-1185">Reference proteome</keyword>
<evidence type="ECO:0000256" key="1">
    <source>
        <dbReference type="SAM" id="MobiDB-lite"/>
    </source>
</evidence>
<feature type="region of interest" description="Disordered" evidence="1">
    <location>
        <begin position="86"/>
        <end position="107"/>
    </location>
</feature>
<accession>A0AA39V473</accession>
<comment type="caution">
    <text evidence="2">The sequence shown here is derived from an EMBL/GenBank/DDBJ whole genome shotgun (WGS) entry which is preliminary data.</text>
</comment>
<sequence length="107" mass="12454">MTKVEKFIEDWKSHSERTQGDLMDELTRKVLAKVDEVDKIIESWVRTYGIQEQIQVQRNETRQGLGSIASQFRQLQDSFSQLQTQSQAQSNRLSKAAAHFEQQKKQA</sequence>
<dbReference type="EMBL" id="JAFEKC020000014">
    <property type="protein sequence ID" value="KAK0510884.1"/>
    <property type="molecule type" value="Genomic_DNA"/>
</dbReference>
<reference evidence="2" key="1">
    <citation type="submission" date="2023-03" db="EMBL/GenBank/DDBJ databases">
        <title>Complete genome of Cladonia borealis.</title>
        <authorList>
            <person name="Park H."/>
        </authorList>
    </citation>
    <scope>NUCLEOTIDE SEQUENCE</scope>
    <source>
        <strain evidence="2">ANT050790</strain>
    </source>
</reference>
<gene>
    <name evidence="2" type="ORF">JMJ35_006436</name>
</gene>
<protein>
    <submittedName>
        <fullName evidence="2">Uncharacterized protein</fullName>
    </submittedName>
</protein>
<proteinExistence type="predicted"/>
<dbReference type="Proteomes" id="UP001166286">
    <property type="component" value="Unassembled WGS sequence"/>
</dbReference>
<evidence type="ECO:0000313" key="2">
    <source>
        <dbReference type="EMBL" id="KAK0510884.1"/>
    </source>
</evidence>
<organism evidence="2 3">
    <name type="scientific">Cladonia borealis</name>
    <dbReference type="NCBI Taxonomy" id="184061"/>
    <lineage>
        <taxon>Eukaryota</taxon>
        <taxon>Fungi</taxon>
        <taxon>Dikarya</taxon>
        <taxon>Ascomycota</taxon>
        <taxon>Pezizomycotina</taxon>
        <taxon>Lecanoromycetes</taxon>
        <taxon>OSLEUM clade</taxon>
        <taxon>Lecanoromycetidae</taxon>
        <taxon>Lecanorales</taxon>
        <taxon>Lecanorineae</taxon>
        <taxon>Cladoniaceae</taxon>
        <taxon>Cladonia</taxon>
    </lineage>
</organism>
<name>A0AA39V473_9LECA</name>
<dbReference type="AlphaFoldDB" id="A0AA39V473"/>
<evidence type="ECO:0000313" key="3">
    <source>
        <dbReference type="Proteomes" id="UP001166286"/>
    </source>
</evidence>